<reference evidence="2" key="1">
    <citation type="submission" date="2016-10" db="EMBL/GenBank/DDBJ databases">
        <authorList>
            <person name="Varghese N."/>
            <person name="Submissions S."/>
        </authorList>
    </citation>
    <scope>NUCLEOTIDE SEQUENCE [LARGE SCALE GENOMIC DNA]</scope>
    <source>
        <strain evidence="2">DSM 44771</strain>
    </source>
</reference>
<name>A0A1I6TIG4_9PSEU</name>
<organism evidence="1 2">
    <name type="scientific">Saccharopolyspora flava</name>
    <dbReference type="NCBI Taxonomy" id="95161"/>
    <lineage>
        <taxon>Bacteria</taxon>
        <taxon>Bacillati</taxon>
        <taxon>Actinomycetota</taxon>
        <taxon>Actinomycetes</taxon>
        <taxon>Pseudonocardiales</taxon>
        <taxon>Pseudonocardiaceae</taxon>
        <taxon>Saccharopolyspora</taxon>
    </lineage>
</organism>
<gene>
    <name evidence="1" type="ORF">SAMN05660874_03962</name>
</gene>
<accession>A0A1I6TIG4</accession>
<dbReference type="STRING" id="95161.SAMN05660874_03962"/>
<protein>
    <submittedName>
        <fullName evidence="1">Uncharacterized protein</fullName>
    </submittedName>
</protein>
<proteinExistence type="predicted"/>
<dbReference type="EMBL" id="FOZX01000007">
    <property type="protein sequence ID" value="SFS88974.1"/>
    <property type="molecule type" value="Genomic_DNA"/>
</dbReference>
<evidence type="ECO:0000313" key="2">
    <source>
        <dbReference type="Proteomes" id="UP000198852"/>
    </source>
</evidence>
<evidence type="ECO:0000313" key="1">
    <source>
        <dbReference type="EMBL" id="SFS88974.1"/>
    </source>
</evidence>
<sequence length="52" mass="5685">MTADGRKADPVTVRVPDELPVLTQEASRILLAVLIELTEVEALERPLDEGNT</sequence>
<keyword evidence="2" id="KW-1185">Reference proteome</keyword>
<dbReference type="AlphaFoldDB" id="A0A1I6TIG4"/>
<dbReference type="Proteomes" id="UP000198852">
    <property type="component" value="Unassembled WGS sequence"/>
</dbReference>